<sequence>MAIRHGGWSAERPRDRGTAAEGGAIRRIAPGFDADLVAVRGDPLADLAVLHRPLAVFARGGRVR</sequence>
<gene>
    <name evidence="2" type="ORF">FHX44_111344</name>
</gene>
<comment type="caution">
    <text evidence="2">The sequence shown here is derived from an EMBL/GenBank/DDBJ whole genome shotgun (WGS) entry which is preliminary data.</text>
</comment>
<dbReference type="GO" id="GO:0016810">
    <property type="term" value="F:hydrolase activity, acting on carbon-nitrogen (but not peptide) bonds"/>
    <property type="evidence" value="ECO:0007669"/>
    <property type="project" value="InterPro"/>
</dbReference>
<protein>
    <recommendedName>
        <fullName evidence="4">Amidohydrolase family protein</fullName>
    </recommendedName>
</protein>
<organism evidence="2 3">
    <name type="scientific">Pseudonocardia hierapolitana</name>
    <dbReference type="NCBI Taxonomy" id="1128676"/>
    <lineage>
        <taxon>Bacteria</taxon>
        <taxon>Bacillati</taxon>
        <taxon>Actinomycetota</taxon>
        <taxon>Actinomycetes</taxon>
        <taxon>Pseudonocardiales</taxon>
        <taxon>Pseudonocardiaceae</taxon>
        <taxon>Pseudonocardia</taxon>
    </lineage>
</organism>
<keyword evidence="3" id="KW-1185">Reference proteome</keyword>
<dbReference type="RefSeq" id="WP_147254657.1">
    <property type="nucleotide sequence ID" value="NZ_VIWU01000001.1"/>
</dbReference>
<dbReference type="OrthoDB" id="3514520at2"/>
<dbReference type="AlphaFoldDB" id="A0A561SKR7"/>
<dbReference type="Gene3D" id="2.30.40.10">
    <property type="entry name" value="Urease, subunit C, domain 1"/>
    <property type="match status" value="1"/>
</dbReference>
<evidence type="ECO:0000256" key="1">
    <source>
        <dbReference type="SAM" id="MobiDB-lite"/>
    </source>
</evidence>
<reference evidence="2 3" key="1">
    <citation type="submission" date="2019-06" db="EMBL/GenBank/DDBJ databases">
        <title>Sequencing the genomes of 1000 actinobacteria strains.</title>
        <authorList>
            <person name="Klenk H.-P."/>
        </authorList>
    </citation>
    <scope>NUCLEOTIDE SEQUENCE [LARGE SCALE GENOMIC DNA]</scope>
    <source>
        <strain evidence="2 3">DSM 45671</strain>
    </source>
</reference>
<name>A0A561SKR7_9PSEU</name>
<dbReference type="InterPro" id="IPR011059">
    <property type="entry name" value="Metal-dep_hydrolase_composite"/>
</dbReference>
<proteinExistence type="predicted"/>
<dbReference type="Proteomes" id="UP000321261">
    <property type="component" value="Unassembled WGS sequence"/>
</dbReference>
<evidence type="ECO:0000313" key="3">
    <source>
        <dbReference type="Proteomes" id="UP000321261"/>
    </source>
</evidence>
<evidence type="ECO:0008006" key="4">
    <source>
        <dbReference type="Google" id="ProtNLM"/>
    </source>
</evidence>
<dbReference type="SUPFAM" id="SSF51338">
    <property type="entry name" value="Composite domain of metallo-dependent hydrolases"/>
    <property type="match status" value="1"/>
</dbReference>
<feature type="region of interest" description="Disordered" evidence="1">
    <location>
        <begin position="1"/>
        <end position="22"/>
    </location>
</feature>
<dbReference type="EMBL" id="VIWU01000001">
    <property type="protein sequence ID" value="TWF75460.1"/>
    <property type="molecule type" value="Genomic_DNA"/>
</dbReference>
<evidence type="ECO:0000313" key="2">
    <source>
        <dbReference type="EMBL" id="TWF75460.1"/>
    </source>
</evidence>
<accession>A0A561SKR7</accession>